<protein>
    <recommendedName>
        <fullName evidence="2">RING-type E3 ubiquitin transferase</fullName>
        <ecNumber evidence="2">2.3.2.27</ecNumber>
    </recommendedName>
</protein>
<dbReference type="SUPFAM" id="SSF57850">
    <property type="entry name" value="RING/U-box"/>
    <property type="match status" value="1"/>
</dbReference>
<dbReference type="Pfam" id="PF14369">
    <property type="entry name" value="Zn_ribbon_19"/>
    <property type="match status" value="1"/>
</dbReference>
<evidence type="ECO:0000256" key="1">
    <source>
        <dbReference type="ARBA" id="ARBA00000900"/>
    </source>
</evidence>
<dbReference type="EC" id="2.3.2.27" evidence="2"/>
<evidence type="ECO:0000256" key="7">
    <source>
        <dbReference type="ARBA" id="ARBA00022833"/>
    </source>
</evidence>
<dbReference type="GO" id="GO:0061630">
    <property type="term" value="F:ubiquitin protein ligase activity"/>
    <property type="evidence" value="ECO:0007669"/>
    <property type="project" value="UniProtKB-EC"/>
</dbReference>
<keyword evidence="6" id="KW-0833">Ubl conjugation pathway</keyword>
<sequence>MSLNPPRVRSNGSRRYNLYWCNHCHQTVRIAANNPSELICPRCFRQFLYEINETRPGLGLVIYFTRFDPSPEARILEALALMLNPLARPRNCGLFDRDEWETEVGILARPRPWIIIRTSGPARPIRPISRPENPVPPAFDPRNYFVGLGLNELIEELTQNDRPGPPPAPPSVIDAVPTVKITEEHLLNDSHCPVCKEEFEIGGDARELPCKHIYHSECMVPWLQLHNSCPVCRLEVPVPASVECNHSENNESDSSDNRHEGNHLRFRWGHLTSIWPFRSRYRPLNLESDNSAAARGG</sequence>
<evidence type="ECO:0000313" key="10">
    <source>
        <dbReference type="EMBL" id="KAK6939851.1"/>
    </source>
</evidence>
<evidence type="ECO:0000313" key="11">
    <source>
        <dbReference type="Proteomes" id="UP001370490"/>
    </source>
</evidence>
<evidence type="ECO:0000256" key="8">
    <source>
        <dbReference type="PROSITE-ProRule" id="PRU00175"/>
    </source>
</evidence>
<dbReference type="GO" id="GO:0008270">
    <property type="term" value="F:zinc ion binding"/>
    <property type="evidence" value="ECO:0007669"/>
    <property type="project" value="UniProtKB-KW"/>
</dbReference>
<organism evidence="10 11">
    <name type="scientific">Dillenia turbinata</name>
    <dbReference type="NCBI Taxonomy" id="194707"/>
    <lineage>
        <taxon>Eukaryota</taxon>
        <taxon>Viridiplantae</taxon>
        <taxon>Streptophyta</taxon>
        <taxon>Embryophyta</taxon>
        <taxon>Tracheophyta</taxon>
        <taxon>Spermatophyta</taxon>
        <taxon>Magnoliopsida</taxon>
        <taxon>eudicotyledons</taxon>
        <taxon>Gunneridae</taxon>
        <taxon>Pentapetalae</taxon>
        <taxon>Dilleniales</taxon>
        <taxon>Dilleniaceae</taxon>
        <taxon>Dillenia</taxon>
    </lineage>
</organism>
<dbReference type="SMART" id="SM00184">
    <property type="entry name" value="RING"/>
    <property type="match status" value="1"/>
</dbReference>
<gene>
    <name evidence="10" type="ORF">RJ641_029382</name>
</gene>
<keyword evidence="11" id="KW-1185">Reference proteome</keyword>
<feature type="domain" description="RING-type" evidence="9">
    <location>
        <begin position="192"/>
        <end position="233"/>
    </location>
</feature>
<dbReference type="GO" id="GO:0016567">
    <property type="term" value="P:protein ubiquitination"/>
    <property type="evidence" value="ECO:0007669"/>
    <property type="project" value="TreeGrafter"/>
</dbReference>
<dbReference type="PROSITE" id="PS50089">
    <property type="entry name" value="ZF_RING_2"/>
    <property type="match status" value="1"/>
</dbReference>
<dbReference type="Proteomes" id="UP001370490">
    <property type="component" value="Unassembled WGS sequence"/>
</dbReference>
<evidence type="ECO:0000256" key="3">
    <source>
        <dbReference type="ARBA" id="ARBA00022679"/>
    </source>
</evidence>
<evidence type="ECO:0000256" key="6">
    <source>
        <dbReference type="ARBA" id="ARBA00022786"/>
    </source>
</evidence>
<dbReference type="InterPro" id="IPR001841">
    <property type="entry name" value="Znf_RING"/>
</dbReference>
<evidence type="ECO:0000256" key="4">
    <source>
        <dbReference type="ARBA" id="ARBA00022723"/>
    </source>
</evidence>
<dbReference type="InterPro" id="IPR039525">
    <property type="entry name" value="RNF126-like_zinc-ribbon"/>
</dbReference>
<keyword evidence="4" id="KW-0479">Metal-binding</keyword>
<keyword evidence="7" id="KW-0862">Zinc</keyword>
<evidence type="ECO:0000259" key="9">
    <source>
        <dbReference type="PROSITE" id="PS50089"/>
    </source>
</evidence>
<dbReference type="PANTHER" id="PTHR15710">
    <property type="entry name" value="E3 UBIQUITIN-PROTEIN LIGASE PRAJA"/>
    <property type="match status" value="1"/>
</dbReference>
<dbReference type="FunFam" id="3.30.40.10:FF:000022">
    <property type="entry name" value="E3 ubiquitin-protein ligase RING1-like"/>
    <property type="match status" value="1"/>
</dbReference>
<dbReference type="InterPro" id="IPR013083">
    <property type="entry name" value="Znf_RING/FYVE/PHD"/>
</dbReference>
<dbReference type="GO" id="GO:0005737">
    <property type="term" value="C:cytoplasm"/>
    <property type="evidence" value="ECO:0007669"/>
    <property type="project" value="TreeGrafter"/>
</dbReference>
<evidence type="ECO:0000256" key="2">
    <source>
        <dbReference type="ARBA" id="ARBA00012483"/>
    </source>
</evidence>
<keyword evidence="5 8" id="KW-0863">Zinc-finger</keyword>
<proteinExistence type="predicted"/>
<dbReference type="EMBL" id="JBAMMX010000005">
    <property type="protein sequence ID" value="KAK6939851.1"/>
    <property type="molecule type" value="Genomic_DNA"/>
</dbReference>
<evidence type="ECO:0000256" key="5">
    <source>
        <dbReference type="ARBA" id="ARBA00022771"/>
    </source>
</evidence>
<keyword evidence="3" id="KW-0808">Transferase</keyword>
<accession>A0AAN8W1T2</accession>
<dbReference type="Pfam" id="PF13639">
    <property type="entry name" value="zf-RING_2"/>
    <property type="match status" value="1"/>
</dbReference>
<comment type="catalytic activity">
    <reaction evidence="1">
        <text>S-ubiquitinyl-[E2 ubiquitin-conjugating enzyme]-L-cysteine + [acceptor protein]-L-lysine = [E2 ubiquitin-conjugating enzyme]-L-cysteine + N(6)-ubiquitinyl-[acceptor protein]-L-lysine.</text>
        <dbReference type="EC" id="2.3.2.27"/>
    </reaction>
</comment>
<dbReference type="AlphaFoldDB" id="A0AAN8W1T2"/>
<dbReference type="PANTHER" id="PTHR15710:SF18">
    <property type="entry name" value="RING-TYPE E3 UBIQUITIN TRANSFERASE"/>
    <property type="match status" value="1"/>
</dbReference>
<comment type="caution">
    <text evidence="10">The sequence shown here is derived from an EMBL/GenBank/DDBJ whole genome shotgun (WGS) entry which is preliminary data.</text>
</comment>
<name>A0AAN8W1T2_9MAGN</name>
<reference evidence="10 11" key="1">
    <citation type="submission" date="2023-12" db="EMBL/GenBank/DDBJ databases">
        <title>A high-quality genome assembly for Dillenia turbinata (Dilleniales).</title>
        <authorList>
            <person name="Chanderbali A."/>
        </authorList>
    </citation>
    <scope>NUCLEOTIDE SEQUENCE [LARGE SCALE GENOMIC DNA]</scope>
    <source>
        <strain evidence="10">LSX21</strain>
        <tissue evidence="10">Leaf</tissue>
    </source>
</reference>
<dbReference type="Gene3D" id="3.30.40.10">
    <property type="entry name" value="Zinc/RING finger domain, C3HC4 (zinc finger)"/>
    <property type="match status" value="1"/>
</dbReference>